<proteinExistence type="predicted"/>
<evidence type="ECO:0000313" key="6">
    <source>
        <dbReference type="Proteomes" id="UP000266426"/>
    </source>
</evidence>
<dbReference type="Proteomes" id="UP000266426">
    <property type="component" value="Unassembled WGS sequence"/>
</dbReference>
<dbReference type="PROSITE" id="PS50987">
    <property type="entry name" value="HTH_ARSR_2"/>
    <property type="match status" value="1"/>
</dbReference>
<dbReference type="PANTHER" id="PTHR33154">
    <property type="entry name" value="TRANSCRIPTIONAL REGULATOR, ARSR FAMILY"/>
    <property type="match status" value="1"/>
</dbReference>
<dbReference type="CDD" id="cd00090">
    <property type="entry name" value="HTH_ARSR"/>
    <property type="match status" value="1"/>
</dbReference>
<dbReference type="GO" id="GO:0003677">
    <property type="term" value="F:DNA binding"/>
    <property type="evidence" value="ECO:0007669"/>
    <property type="project" value="UniProtKB-KW"/>
</dbReference>
<dbReference type="InterPro" id="IPR011991">
    <property type="entry name" value="ArsR-like_HTH"/>
</dbReference>
<sequence length="112" mass="12742">MKELEKCLKALADKNRLRIVKLLQDRKMCVCELAQVIGITQPSVSRHLNKLKSAGLINSEQDGFWTNYYVITADTAYGRILLSNIREWLNDDAIIMKDKTEAGKADRTRICG</sequence>
<dbReference type="InterPro" id="IPR051081">
    <property type="entry name" value="HTH_MetalResp_TranReg"/>
</dbReference>
<dbReference type="PANTHER" id="PTHR33154:SF33">
    <property type="entry name" value="TRANSCRIPTIONAL REPRESSOR SDPR"/>
    <property type="match status" value="1"/>
</dbReference>
<keyword evidence="2" id="KW-0238">DNA-binding</keyword>
<name>A0A3A4R6P3_9BACT</name>
<dbReference type="GO" id="GO:0003700">
    <property type="term" value="F:DNA-binding transcription factor activity"/>
    <property type="evidence" value="ECO:0007669"/>
    <property type="project" value="InterPro"/>
</dbReference>
<keyword evidence="3" id="KW-0804">Transcription</keyword>
<dbReference type="NCBIfam" id="NF033788">
    <property type="entry name" value="HTH_metalloreg"/>
    <property type="match status" value="1"/>
</dbReference>
<dbReference type="InterPro" id="IPR036390">
    <property type="entry name" value="WH_DNA-bd_sf"/>
</dbReference>
<keyword evidence="1" id="KW-0805">Transcription regulation</keyword>
<gene>
    <name evidence="5" type="ORF">C4541_00720</name>
</gene>
<dbReference type="InterPro" id="IPR001845">
    <property type="entry name" value="HTH_ArsR_DNA-bd_dom"/>
</dbReference>
<dbReference type="Pfam" id="PF01022">
    <property type="entry name" value="HTH_5"/>
    <property type="match status" value="1"/>
</dbReference>
<reference evidence="5 6" key="1">
    <citation type="journal article" date="2017" name="ISME J.">
        <title>Energy and carbon metabolisms in a deep terrestrial subsurface fluid microbial community.</title>
        <authorList>
            <person name="Momper L."/>
            <person name="Jungbluth S.P."/>
            <person name="Lee M.D."/>
            <person name="Amend J.P."/>
        </authorList>
    </citation>
    <scope>NUCLEOTIDE SEQUENCE [LARGE SCALE GENOMIC DNA]</scope>
    <source>
        <strain evidence="5">SURF_26</strain>
    </source>
</reference>
<accession>A0A3A4R6P3</accession>
<feature type="domain" description="HTH arsR-type" evidence="4">
    <location>
        <begin position="1"/>
        <end position="93"/>
    </location>
</feature>
<dbReference type="PRINTS" id="PR00778">
    <property type="entry name" value="HTHARSR"/>
</dbReference>
<evidence type="ECO:0000259" key="4">
    <source>
        <dbReference type="PROSITE" id="PS50987"/>
    </source>
</evidence>
<organism evidence="5 6">
    <name type="scientific">Candidatus Auribacter fodinae</name>
    <dbReference type="NCBI Taxonomy" id="2093366"/>
    <lineage>
        <taxon>Bacteria</taxon>
        <taxon>Pseudomonadati</taxon>
        <taxon>Candidatus Auribacterota</taxon>
        <taxon>Candidatus Auribacteria</taxon>
        <taxon>Candidatus Auribacterales</taxon>
        <taxon>Candidatus Auribacteraceae</taxon>
        <taxon>Candidatus Auribacter</taxon>
    </lineage>
</organism>
<comment type="caution">
    <text evidence="5">The sequence shown here is derived from an EMBL/GenBank/DDBJ whole genome shotgun (WGS) entry which is preliminary data.</text>
</comment>
<evidence type="ECO:0000256" key="3">
    <source>
        <dbReference type="ARBA" id="ARBA00023163"/>
    </source>
</evidence>
<dbReference type="SUPFAM" id="SSF46785">
    <property type="entry name" value="Winged helix' DNA-binding domain"/>
    <property type="match status" value="1"/>
</dbReference>
<dbReference type="SMART" id="SM00418">
    <property type="entry name" value="HTH_ARSR"/>
    <property type="match status" value="1"/>
</dbReference>
<evidence type="ECO:0000256" key="1">
    <source>
        <dbReference type="ARBA" id="ARBA00023015"/>
    </source>
</evidence>
<dbReference type="InterPro" id="IPR036388">
    <property type="entry name" value="WH-like_DNA-bd_sf"/>
</dbReference>
<dbReference type="Gene3D" id="1.10.10.10">
    <property type="entry name" value="Winged helix-like DNA-binding domain superfamily/Winged helix DNA-binding domain"/>
    <property type="match status" value="1"/>
</dbReference>
<dbReference type="EMBL" id="QZJZ01000005">
    <property type="protein sequence ID" value="RJP62089.1"/>
    <property type="molecule type" value="Genomic_DNA"/>
</dbReference>
<protein>
    <submittedName>
        <fullName evidence="5">ArsR family transcriptional regulator</fullName>
    </submittedName>
</protein>
<evidence type="ECO:0000313" key="5">
    <source>
        <dbReference type="EMBL" id="RJP62089.1"/>
    </source>
</evidence>
<evidence type="ECO:0000256" key="2">
    <source>
        <dbReference type="ARBA" id="ARBA00023125"/>
    </source>
</evidence>
<dbReference type="AlphaFoldDB" id="A0A3A4R6P3"/>